<reference evidence="3 4" key="1">
    <citation type="submission" date="2006-02" db="EMBL/GenBank/DDBJ databases">
        <authorList>
            <person name="Pinhassi J."/>
            <person name="Pedros-Alio C."/>
            <person name="Ferriera S."/>
            <person name="Johnson J."/>
            <person name="Kravitz S."/>
            <person name="Halpern A."/>
            <person name="Remington K."/>
            <person name="Beeson K."/>
            <person name="Tran B."/>
            <person name="Rogers Y.-H."/>
            <person name="Friedman R."/>
            <person name="Venter J.C."/>
        </authorList>
    </citation>
    <scope>NUCLEOTIDE SEQUENCE [LARGE SCALE GENOMIC DNA]</scope>
    <source>
        <strain evidence="3 4">MED92</strain>
    </source>
</reference>
<keyword evidence="2" id="KW-0812">Transmembrane</keyword>
<organism evidence="3 4">
    <name type="scientific">Neptuniibacter caesariensis</name>
    <dbReference type="NCBI Taxonomy" id="207954"/>
    <lineage>
        <taxon>Bacteria</taxon>
        <taxon>Pseudomonadati</taxon>
        <taxon>Pseudomonadota</taxon>
        <taxon>Gammaproteobacteria</taxon>
        <taxon>Oceanospirillales</taxon>
        <taxon>Oceanospirillaceae</taxon>
        <taxon>Neptuniibacter</taxon>
    </lineage>
</organism>
<evidence type="ECO:0000256" key="2">
    <source>
        <dbReference type="SAM" id="Phobius"/>
    </source>
</evidence>
<feature type="coiled-coil region" evidence="1">
    <location>
        <begin position="502"/>
        <end position="553"/>
    </location>
</feature>
<evidence type="ECO:0000313" key="4">
    <source>
        <dbReference type="Proteomes" id="UP000002171"/>
    </source>
</evidence>
<dbReference type="PANTHER" id="PTHR13325:SF3">
    <property type="entry name" value="MEMBRANE-BOUND TRANSCRIPTION FACTOR SITE-2 PROTEASE"/>
    <property type="match status" value="1"/>
</dbReference>
<dbReference type="GO" id="GO:0005737">
    <property type="term" value="C:cytoplasm"/>
    <property type="evidence" value="ECO:0007669"/>
    <property type="project" value="TreeGrafter"/>
</dbReference>
<evidence type="ECO:0000313" key="3">
    <source>
        <dbReference type="EMBL" id="EAR60223.1"/>
    </source>
</evidence>
<feature type="transmembrane region" description="Helical" evidence="2">
    <location>
        <begin position="237"/>
        <end position="256"/>
    </location>
</feature>
<feature type="transmembrane region" description="Helical" evidence="2">
    <location>
        <begin position="394"/>
        <end position="414"/>
    </location>
</feature>
<feature type="transmembrane region" description="Helical" evidence="2">
    <location>
        <begin position="434"/>
        <end position="454"/>
    </location>
</feature>
<dbReference type="GO" id="GO:0004222">
    <property type="term" value="F:metalloendopeptidase activity"/>
    <property type="evidence" value="ECO:0007669"/>
    <property type="project" value="InterPro"/>
</dbReference>
<dbReference type="AlphaFoldDB" id="A0A7U8GRG3"/>
<sequence>MGLAGGAVSVSLFSASWYRVADLKIRLRKHAHIHRHQYRGKTWYVLQDHVTGQFQRFSPEAYQIIGLMDGRRSLQQVWDVSCKRLGDGMPTQDEVIQLVAQLNRANVIQSDILPDIEELQIRRREQAQRKLVQQLKSPLSVRIPMMDPEGFLSSTMWLVRPFYSWFGMLLWAFIIFVGLSLSVVHWEALTENISDRVLALENLLLIALVYPFVKVIHELGHAYAVKRWGGEVHEVGIMLLVLFPVPYVDASAASAFRNKYQRMLVGAIGIMVELMVAAIAMVVWTLAEPGIVRAIAFNTMLIGGFSTLLFNGNPLLRFDAYYVLSDFLEIPNLASRGNRQVAYLTKKYLYGVRNLTAPAGSRGEGAWLAFYASAAYIYRLFVMVAIALFVASQYFVIGSLLAVWSIWATLFMPILKTITKPATDPELRAKRVRVITISSILIGAIAGLIFLFPVPYKTQTEGVLWVPQDSYVRSQVSGFVESLEVSSGKQVIEGQLLLKFSAPDLEAKVQVLQAQIAEAEIRLEASLRDRSASEILREELQFIQREYQRAQERLKGINLYSSASGEFIVPDAHRILGRYVNRGELIGYVVDYNQLSLVAMVSEDEIDQVRNQNRSVELRFSSSPNDVYKGEIVRALPATTQQLPSLVLSTEGGGRIALDPNNEDGLKSFRSHFRIDLSVPDAPKQRYDERVYVLIEHDPEPLAYRWYRSIRRVFLRQFDV</sequence>
<dbReference type="InterPro" id="IPR041881">
    <property type="entry name" value="PqqD_sf"/>
</dbReference>
<feature type="transmembrane region" description="Helical" evidence="2">
    <location>
        <begin position="290"/>
        <end position="310"/>
    </location>
</feature>
<proteinExistence type="predicted"/>
<feature type="transmembrane region" description="Helical" evidence="2">
    <location>
        <begin position="368"/>
        <end position="388"/>
    </location>
</feature>
<keyword evidence="4" id="KW-1185">Reference proteome</keyword>
<accession>A0A7U8GRG3</accession>
<dbReference type="SUPFAM" id="SSF111369">
    <property type="entry name" value="HlyD-like secretion proteins"/>
    <property type="match status" value="1"/>
</dbReference>
<dbReference type="GO" id="GO:0031293">
    <property type="term" value="P:membrane protein intracellular domain proteolysis"/>
    <property type="evidence" value="ECO:0007669"/>
    <property type="project" value="TreeGrafter"/>
</dbReference>
<feature type="transmembrane region" description="Helical" evidence="2">
    <location>
        <begin position="198"/>
        <end position="217"/>
    </location>
</feature>
<dbReference type="GO" id="GO:0016020">
    <property type="term" value="C:membrane"/>
    <property type="evidence" value="ECO:0007669"/>
    <property type="project" value="InterPro"/>
</dbReference>
<dbReference type="Gene3D" id="2.40.50.100">
    <property type="match status" value="1"/>
</dbReference>
<gene>
    <name evidence="3" type="ORF">MED92_17289</name>
</gene>
<evidence type="ECO:0000256" key="1">
    <source>
        <dbReference type="SAM" id="Coils"/>
    </source>
</evidence>
<dbReference type="Gene3D" id="1.10.287.470">
    <property type="entry name" value="Helix hairpin bin"/>
    <property type="match status" value="1"/>
</dbReference>
<name>A0A7U8GRG3_NEPCE</name>
<dbReference type="Proteomes" id="UP000002171">
    <property type="component" value="Unassembled WGS sequence"/>
</dbReference>
<comment type="caution">
    <text evidence="3">The sequence shown here is derived from an EMBL/GenBank/DDBJ whole genome shotgun (WGS) entry which is preliminary data.</text>
</comment>
<dbReference type="Gene3D" id="1.10.10.1150">
    <property type="entry name" value="Coenzyme PQQ synthesis protein D (PqqD)"/>
    <property type="match status" value="1"/>
</dbReference>
<keyword evidence="2" id="KW-0472">Membrane</keyword>
<keyword evidence="1" id="KW-0175">Coiled coil</keyword>
<feature type="transmembrane region" description="Helical" evidence="2">
    <location>
        <begin position="162"/>
        <end position="186"/>
    </location>
</feature>
<dbReference type="InterPro" id="IPR001193">
    <property type="entry name" value="MBTPS2"/>
</dbReference>
<dbReference type="PANTHER" id="PTHR13325">
    <property type="entry name" value="PROTEASE M50 MEMBRANE-BOUND TRANSCRIPTION FACTOR SITE 2 PROTEASE"/>
    <property type="match status" value="1"/>
</dbReference>
<feature type="transmembrane region" description="Helical" evidence="2">
    <location>
        <begin position="263"/>
        <end position="284"/>
    </location>
</feature>
<dbReference type="EMBL" id="AAOW01000021">
    <property type="protein sequence ID" value="EAR60223.1"/>
    <property type="molecule type" value="Genomic_DNA"/>
</dbReference>
<keyword evidence="2" id="KW-1133">Transmembrane helix</keyword>
<protein>
    <submittedName>
        <fullName evidence="3">Peptidase, M50 family protein</fullName>
    </submittedName>
</protein>